<keyword evidence="1" id="KW-0031">Aminopeptidase</keyword>
<evidence type="ECO:0000256" key="6">
    <source>
        <dbReference type="ARBA" id="ARBA00022833"/>
    </source>
</evidence>
<keyword evidence="5" id="KW-0378">Hydrolase</keyword>
<dbReference type="PANTHER" id="PTHR12147">
    <property type="entry name" value="METALLOPEPTIDASE M28 FAMILY MEMBER"/>
    <property type="match status" value="1"/>
</dbReference>
<dbReference type="OrthoDB" id="1521787at2"/>
<keyword evidence="2" id="KW-0645">Protease</keyword>
<dbReference type="RefSeq" id="WP_013453618.1">
    <property type="nucleotide sequence ID" value="NC_014759.1"/>
</dbReference>
<dbReference type="InterPro" id="IPR045175">
    <property type="entry name" value="M28_fam"/>
</dbReference>
<reference evidence="9 10" key="1">
    <citation type="journal article" date="2011" name="Stand. Genomic Sci.">
        <title>Complete genome sequence of Marivirga tractuosa type strain (H-43).</title>
        <authorList>
            <person name="Pagani I."/>
            <person name="Chertkov O."/>
            <person name="Lapidus A."/>
            <person name="Lucas S."/>
            <person name="Del Rio T.G."/>
            <person name="Tice H."/>
            <person name="Copeland A."/>
            <person name="Cheng J.F."/>
            <person name="Nolan M."/>
            <person name="Saunders E."/>
            <person name="Pitluck S."/>
            <person name="Held B."/>
            <person name="Goodwin L."/>
            <person name="Liolios K."/>
            <person name="Ovchinikova G."/>
            <person name="Ivanova N."/>
            <person name="Mavromatis K."/>
            <person name="Pati A."/>
            <person name="Chen A."/>
            <person name="Palaniappan K."/>
            <person name="Land M."/>
            <person name="Hauser L."/>
            <person name="Jeffries C.D."/>
            <person name="Detter J.C."/>
            <person name="Han C."/>
            <person name="Tapia R."/>
            <person name="Ngatchou-Djao O.D."/>
            <person name="Rohde M."/>
            <person name="Goker M."/>
            <person name="Spring S."/>
            <person name="Sikorski J."/>
            <person name="Woyke T."/>
            <person name="Bristow J."/>
            <person name="Eisen J.A."/>
            <person name="Markowitz V."/>
            <person name="Hugenholtz P."/>
            <person name="Klenk H.P."/>
            <person name="Kyrpides N.C."/>
        </authorList>
    </citation>
    <scope>NUCLEOTIDE SEQUENCE [LARGE SCALE GENOMIC DNA]</scope>
    <source>
        <strain evidence="10">ATCC 23168 / DSM 4126 / NBRC 15989 / NCIMB 1408 / VKM B-1430 / H-43</strain>
    </source>
</reference>
<dbReference type="GO" id="GO:0006508">
    <property type="term" value="P:proteolysis"/>
    <property type="evidence" value="ECO:0007669"/>
    <property type="project" value="UniProtKB-KW"/>
</dbReference>
<proteinExistence type="predicted"/>
<dbReference type="GO" id="GO:0004177">
    <property type="term" value="F:aminopeptidase activity"/>
    <property type="evidence" value="ECO:0007669"/>
    <property type="project" value="UniProtKB-KW"/>
</dbReference>
<dbReference type="EMBL" id="CP002349">
    <property type="protein sequence ID" value="ADR21471.1"/>
    <property type="molecule type" value="Genomic_DNA"/>
</dbReference>
<evidence type="ECO:0000259" key="8">
    <source>
        <dbReference type="Pfam" id="PF04389"/>
    </source>
</evidence>
<evidence type="ECO:0000256" key="1">
    <source>
        <dbReference type="ARBA" id="ARBA00022438"/>
    </source>
</evidence>
<keyword evidence="6" id="KW-0862">Zinc</keyword>
<dbReference type="STRING" id="643867.Ftrac_1481"/>
<dbReference type="KEGG" id="mtt:Ftrac_1481"/>
<evidence type="ECO:0000256" key="7">
    <source>
        <dbReference type="SAM" id="SignalP"/>
    </source>
</evidence>
<dbReference type="InterPro" id="IPR007484">
    <property type="entry name" value="Peptidase_M28"/>
</dbReference>
<dbReference type="Proteomes" id="UP000008720">
    <property type="component" value="Chromosome"/>
</dbReference>
<dbReference type="GO" id="GO:0046872">
    <property type="term" value="F:metal ion binding"/>
    <property type="evidence" value="ECO:0007669"/>
    <property type="project" value="UniProtKB-KW"/>
</dbReference>
<evidence type="ECO:0000256" key="5">
    <source>
        <dbReference type="ARBA" id="ARBA00022801"/>
    </source>
</evidence>
<dbReference type="HOGENOM" id="CLU_019932_2_0_10"/>
<dbReference type="InterPro" id="IPR046450">
    <property type="entry name" value="PA_dom_sf"/>
</dbReference>
<dbReference type="Gene3D" id="3.50.30.30">
    <property type="match status" value="1"/>
</dbReference>
<accession>E4TNN4</accession>
<feature type="domain" description="Peptidase M28" evidence="8">
    <location>
        <begin position="257"/>
        <end position="462"/>
    </location>
</feature>
<dbReference type="SUPFAM" id="SSF52025">
    <property type="entry name" value="PA domain"/>
    <property type="match status" value="1"/>
</dbReference>
<evidence type="ECO:0000313" key="10">
    <source>
        <dbReference type="Proteomes" id="UP000008720"/>
    </source>
</evidence>
<dbReference type="Gene3D" id="3.40.630.10">
    <property type="entry name" value="Zn peptidases"/>
    <property type="match status" value="2"/>
</dbReference>
<dbReference type="eggNOG" id="COG2234">
    <property type="taxonomic scope" value="Bacteria"/>
</dbReference>
<feature type="signal peptide" evidence="7">
    <location>
        <begin position="1"/>
        <end position="20"/>
    </location>
</feature>
<evidence type="ECO:0000256" key="2">
    <source>
        <dbReference type="ARBA" id="ARBA00022670"/>
    </source>
</evidence>
<name>E4TNN4_MARTH</name>
<dbReference type="AlphaFoldDB" id="E4TNN4"/>
<dbReference type="PANTHER" id="PTHR12147:SF56">
    <property type="entry name" value="AMINOPEPTIDASE YDR415C-RELATED"/>
    <property type="match status" value="1"/>
</dbReference>
<dbReference type="GO" id="GO:0008235">
    <property type="term" value="F:metalloexopeptidase activity"/>
    <property type="evidence" value="ECO:0007669"/>
    <property type="project" value="InterPro"/>
</dbReference>
<evidence type="ECO:0000256" key="4">
    <source>
        <dbReference type="ARBA" id="ARBA00022729"/>
    </source>
</evidence>
<organism evidence="9 10">
    <name type="scientific">Marivirga tractuosa (strain ATCC 23168 / DSM 4126 / NBRC 15989 / NCIMB 1408 / VKM B-1430 / H-43)</name>
    <name type="common">Microscilla tractuosa</name>
    <name type="synonym">Flexibacter tractuosus</name>
    <dbReference type="NCBI Taxonomy" id="643867"/>
    <lineage>
        <taxon>Bacteria</taxon>
        <taxon>Pseudomonadati</taxon>
        <taxon>Bacteroidota</taxon>
        <taxon>Cytophagia</taxon>
        <taxon>Cytophagales</taxon>
        <taxon>Marivirgaceae</taxon>
        <taxon>Marivirga</taxon>
    </lineage>
</organism>
<dbReference type="Pfam" id="PF04389">
    <property type="entry name" value="Peptidase_M28"/>
    <property type="match status" value="1"/>
</dbReference>
<feature type="chain" id="PRO_5003188065" evidence="7">
    <location>
        <begin position="21"/>
        <end position="494"/>
    </location>
</feature>
<sequence>MTKKLWIISALMLTSLWVVAQDQAELVENTIKKSTIKGHIYFLASDELAGRETGTHGIDVAARYLATSLQRYGVSPVEGATDGYFQEVPLVKNIAPEAYGIKIGKEAVGAEDILRLEGSAVNVESDFVFLNYGTEEDFNNADIEGKVVVVFAGQKDNQDYRFVYQASGKKTNLAKEAGAVGLVELHKDNPDNWKTFQSFMNRGSSIGFASEKNQNSFFKLWVNDPDGSWTKRINLKMKQKMAVTIGEAMQLPIPSKNVVGMVEGTDPDLKDEFIIYSAHYDHLGIGKPNAEGDSIYNGARDNAVGVVTVMSAAESIAKNPTKRSALFILFTAEEKGLLGSKYYVENPLLPLDQMVYCFNSDNGGYNDTSLTTIIGLERTTAGKHMKKASESFGLKAIDDPAGEQGLFDRSDNVNFAKKGIPAPTFSLGFTAFDAEIGKYYHQQSDNPESIDYDYMEQFFRAFVLSARLIANDAETPFWVEGDKYYEAGKALYGK</sequence>
<keyword evidence="10" id="KW-1185">Reference proteome</keyword>
<gene>
    <name evidence="9" type="ordered locus">Ftrac_1481</name>
</gene>
<keyword evidence="4 7" id="KW-0732">Signal</keyword>
<evidence type="ECO:0000256" key="3">
    <source>
        <dbReference type="ARBA" id="ARBA00022723"/>
    </source>
</evidence>
<dbReference type="SUPFAM" id="SSF53187">
    <property type="entry name" value="Zn-dependent exopeptidases"/>
    <property type="match status" value="1"/>
</dbReference>
<protein>
    <submittedName>
        <fullName evidence="9">Peptidase M28</fullName>
    </submittedName>
</protein>
<keyword evidence="3" id="KW-0479">Metal-binding</keyword>
<evidence type="ECO:0000313" key="9">
    <source>
        <dbReference type="EMBL" id="ADR21471.1"/>
    </source>
</evidence>